<reference evidence="4 5" key="1">
    <citation type="submission" date="2020-04" db="EMBL/GenBank/DDBJ databases">
        <title>Rhodospirillaceae bacterium KN72 isolated from deep sea.</title>
        <authorList>
            <person name="Zhang D.-C."/>
        </authorList>
    </citation>
    <scope>NUCLEOTIDE SEQUENCE [LARGE SCALE GENOMIC DNA]</scope>
    <source>
        <strain evidence="4 5">KN72</strain>
    </source>
</reference>
<gene>
    <name evidence="4" type="ORF">HH303_13325</name>
</gene>
<dbReference type="Pfam" id="PF00294">
    <property type="entry name" value="PfkB"/>
    <property type="match status" value="1"/>
</dbReference>
<evidence type="ECO:0000313" key="4">
    <source>
        <dbReference type="EMBL" id="NMM45469.1"/>
    </source>
</evidence>
<name>A0A7Y0E1E2_9PROT</name>
<comment type="caution">
    <text evidence="4">The sequence shown here is derived from an EMBL/GenBank/DDBJ whole genome shotgun (WGS) entry which is preliminary data.</text>
</comment>
<protein>
    <submittedName>
        <fullName evidence="4">Carbohydrate kinase family protein</fullName>
    </submittedName>
</protein>
<evidence type="ECO:0000313" key="5">
    <source>
        <dbReference type="Proteomes" id="UP000539372"/>
    </source>
</evidence>
<organism evidence="4 5">
    <name type="scientific">Pacificispira spongiicola</name>
    <dbReference type="NCBI Taxonomy" id="2729598"/>
    <lineage>
        <taxon>Bacteria</taxon>
        <taxon>Pseudomonadati</taxon>
        <taxon>Pseudomonadota</taxon>
        <taxon>Alphaproteobacteria</taxon>
        <taxon>Rhodospirillales</taxon>
        <taxon>Rhodospirillaceae</taxon>
        <taxon>Pacificispira</taxon>
    </lineage>
</organism>
<dbReference type="AlphaFoldDB" id="A0A7Y0E1E2"/>
<dbReference type="GO" id="GO:0016301">
    <property type="term" value="F:kinase activity"/>
    <property type="evidence" value="ECO:0007669"/>
    <property type="project" value="UniProtKB-KW"/>
</dbReference>
<sequence length="342" mass="36176">MKSVTVGSATLDIIASVASDDIERMTLHNSTNSFLLLEPGRKVDADSVTTHVGGGAINAAVSMARLGFDVATLVKLGRDHNAEKILARLWEEGISTDLIRVSDDHATAISVMIASHDKNAAIFTHRGANGFLSEGDCDATAFDQTDLVYITNLSNDSANRFPGIVQKAKAAGAFVATNPGIRQLSRKTSPFLENLGHVDLFTCNLEEARALIPALVDKTGWERQTADREGDTGPVIEMEGFRLSVSDLCRRLHELGPGHIALTDGGHGAYLSVRGILHFQEAMKVEVVGTAGAGDAFASTLAACLVRGDAPDAAMKHAARNAASVIGHVDAQTGLLRARDLS</sequence>
<dbReference type="PANTHER" id="PTHR10584:SF166">
    <property type="entry name" value="RIBOKINASE"/>
    <property type="match status" value="1"/>
</dbReference>
<dbReference type="PANTHER" id="PTHR10584">
    <property type="entry name" value="SUGAR KINASE"/>
    <property type="match status" value="1"/>
</dbReference>
<keyword evidence="5" id="KW-1185">Reference proteome</keyword>
<dbReference type="EMBL" id="JABBNT010000004">
    <property type="protein sequence ID" value="NMM45469.1"/>
    <property type="molecule type" value="Genomic_DNA"/>
</dbReference>
<evidence type="ECO:0000256" key="1">
    <source>
        <dbReference type="ARBA" id="ARBA00022679"/>
    </source>
</evidence>
<dbReference type="Gene3D" id="3.40.1190.20">
    <property type="match status" value="1"/>
</dbReference>
<evidence type="ECO:0000259" key="3">
    <source>
        <dbReference type="Pfam" id="PF00294"/>
    </source>
</evidence>
<dbReference type="SUPFAM" id="SSF53613">
    <property type="entry name" value="Ribokinase-like"/>
    <property type="match status" value="1"/>
</dbReference>
<accession>A0A7Y0E1E2</accession>
<dbReference type="InterPro" id="IPR029056">
    <property type="entry name" value="Ribokinase-like"/>
</dbReference>
<dbReference type="RefSeq" id="WP_169625867.1">
    <property type="nucleotide sequence ID" value="NZ_JABBNT010000004.1"/>
</dbReference>
<keyword evidence="2 4" id="KW-0418">Kinase</keyword>
<keyword evidence="1" id="KW-0808">Transferase</keyword>
<dbReference type="InterPro" id="IPR011611">
    <property type="entry name" value="PfkB_dom"/>
</dbReference>
<feature type="domain" description="Carbohydrate kinase PfkB" evidence="3">
    <location>
        <begin position="39"/>
        <end position="334"/>
    </location>
</feature>
<proteinExistence type="predicted"/>
<dbReference type="Proteomes" id="UP000539372">
    <property type="component" value="Unassembled WGS sequence"/>
</dbReference>
<evidence type="ECO:0000256" key="2">
    <source>
        <dbReference type="ARBA" id="ARBA00022777"/>
    </source>
</evidence>